<dbReference type="Proteomes" id="UP000695802">
    <property type="component" value="Unassembled WGS sequence"/>
</dbReference>
<keyword evidence="2" id="KW-1185">Reference proteome</keyword>
<sequence length="69" mass="7913">VARGYWRRPDLTAERFVPDAYGPAGSRLYRTGDLCVRWADGTTVYQGRLDHQVKIRGYRVELGEIESVL</sequence>
<dbReference type="InterPro" id="IPR042099">
    <property type="entry name" value="ANL_N_sf"/>
</dbReference>
<dbReference type="RefSeq" id="WP_206231257.1">
    <property type="nucleotide sequence ID" value="NZ_JAFIWB010000086.1"/>
</dbReference>
<protein>
    <submittedName>
        <fullName evidence="1">AMP-binding protein</fullName>
    </submittedName>
</protein>
<dbReference type="InterPro" id="IPR045851">
    <property type="entry name" value="AMP-bd_C_sf"/>
</dbReference>
<dbReference type="Gene3D" id="3.40.50.12780">
    <property type="entry name" value="N-terminal domain of ligase-like"/>
    <property type="match status" value="1"/>
</dbReference>
<proteinExistence type="predicted"/>
<feature type="non-terminal residue" evidence="1">
    <location>
        <position position="69"/>
    </location>
</feature>
<name>A0ABS3BC71_9XANT</name>
<gene>
    <name evidence="1" type="ORF">JR064_22995</name>
</gene>
<dbReference type="EMBL" id="JAFIWB010000086">
    <property type="protein sequence ID" value="MBN6105016.1"/>
    <property type="molecule type" value="Genomic_DNA"/>
</dbReference>
<reference evidence="1 2" key="1">
    <citation type="submission" date="2021-02" db="EMBL/GenBank/DDBJ databases">
        <title>Taxonomically Unique Crown Gall-Associated Xanthomonas Stains Have Deficiency in Virulence Repertories.</title>
        <authorList>
            <person name="Mafakheri H."/>
            <person name="Taghavi S.M."/>
            <person name="Dimkic I."/>
            <person name="Nemanja K."/>
            <person name="Osdaghi E."/>
        </authorList>
    </citation>
    <scope>NUCLEOTIDE SEQUENCE [LARGE SCALE GENOMIC DNA]</scope>
    <source>
        <strain evidence="1 2">FX4</strain>
    </source>
</reference>
<evidence type="ECO:0000313" key="1">
    <source>
        <dbReference type="EMBL" id="MBN6105016.1"/>
    </source>
</evidence>
<comment type="caution">
    <text evidence="1">The sequence shown here is derived from an EMBL/GenBank/DDBJ whole genome shotgun (WGS) entry which is preliminary data.</text>
</comment>
<organism evidence="1 2">
    <name type="scientific">Xanthomonas bonasiae</name>
    <dbReference type="NCBI Taxonomy" id="2810351"/>
    <lineage>
        <taxon>Bacteria</taxon>
        <taxon>Pseudomonadati</taxon>
        <taxon>Pseudomonadota</taxon>
        <taxon>Gammaproteobacteria</taxon>
        <taxon>Lysobacterales</taxon>
        <taxon>Lysobacteraceae</taxon>
        <taxon>Xanthomonas</taxon>
    </lineage>
</organism>
<dbReference type="Gene3D" id="3.30.300.30">
    <property type="match status" value="1"/>
</dbReference>
<evidence type="ECO:0000313" key="2">
    <source>
        <dbReference type="Proteomes" id="UP000695802"/>
    </source>
</evidence>
<dbReference type="PANTHER" id="PTHR45527:SF1">
    <property type="entry name" value="FATTY ACID SYNTHASE"/>
    <property type="match status" value="1"/>
</dbReference>
<dbReference type="PANTHER" id="PTHR45527">
    <property type="entry name" value="NONRIBOSOMAL PEPTIDE SYNTHETASE"/>
    <property type="match status" value="1"/>
</dbReference>
<feature type="non-terminal residue" evidence="1">
    <location>
        <position position="1"/>
    </location>
</feature>
<accession>A0ABS3BC71</accession>
<dbReference type="SUPFAM" id="SSF56801">
    <property type="entry name" value="Acetyl-CoA synthetase-like"/>
    <property type="match status" value="1"/>
</dbReference>